<keyword evidence="2" id="KW-0812">Transmembrane</keyword>
<proteinExistence type="predicted"/>
<accession>A0A0G0MAR1</accession>
<reference evidence="3 4" key="1">
    <citation type="journal article" date="2015" name="Nature">
        <title>rRNA introns, odd ribosomes, and small enigmatic genomes across a large radiation of phyla.</title>
        <authorList>
            <person name="Brown C.T."/>
            <person name="Hug L.A."/>
            <person name="Thomas B.C."/>
            <person name="Sharon I."/>
            <person name="Castelle C.J."/>
            <person name="Singh A."/>
            <person name="Wilkins M.J."/>
            <person name="Williams K.H."/>
            <person name="Banfield J.F."/>
        </authorList>
    </citation>
    <scope>NUCLEOTIDE SEQUENCE [LARGE SCALE GENOMIC DNA]</scope>
</reference>
<feature type="coiled-coil region" evidence="1">
    <location>
        <begin position="46"/>
        <end position="73"/>
    </location>
</feature>
<evidence type="ECO:0000256" key="1">
    <source>
        <dbReference type="SAM" id="Coils"/>
    </source>
</evidence>
<dbReference type="EMBL" id="LBWB01000014">
    <property type="protein sequence ID" value="KKR00288.1"/>
    <property type="molecule type" value="Genomic_DNA"/>
</dbReference>
<dbReference type="STRING" id="1618574.UT24_C0014G0028"/>
<keyword evidence="2" id="KW-0472">Membrane</keyword>
<keyword evidence="2" id="KW-1133">Transmembrane helix</keyword>
<evidence type="ECO:0000313" key="4">
    <source>
        <dbReference type="Proteomes" id="UP000033881"/>
    </source>
</evidence>
<name>A0A0G0MAR1_9BACT</name>
<evidence type="ECO:0000256" key="2">
    <source>
        <dbReference type="SAM" id="Phobius"/>
    </source>
</evidence>
<evidence type="ECO:0008006" key="5">
    <source>
        <dbReference type="Google" id="ProtNLM"/>
    </source>
</evidence>
<organism evidence="3 4">
    <name type="scientific">Candidatus Woesebacteria bacterium GW2011_GWB1_39_12</name>
    <dbReference type="NCBI Taxonomy" id="1618574"/>
    <lineage>
        <taxon>Bacteria</taxon>
        <taxon>Candidatus Woeseibacteriota</taxon>
    </lineage>
</organism>
<dbReference type="Proteomes" id="UP000033881">
    <property type="component" value="Unassembled WGS sequence"/>
</dbReference>
<dbReference type="AlphaFoldDB" id="A0A0G0MAR1"/>
<dbReference type="Pfam" id="PF04977">
    <property type="entry name" value="DivIC"/>
    <property type="match status" value="1"/>
</dbReference>
<protein>
    <recommendedName>
        <fullName evidence="5">Septum formation initiator</fullName>
    </recommendedName>
</protein>
<sequence length="131" mass="15675">MRNSFIDRFKNVHKKIVNFLLIFLVFVLFLSLFRNISKMRQNTLLITKEKDRIEALNEEKQRLEGELQKVQSEEYIEKQLRDKLGLAKEGEIIVILPEPEVVRKFAPKHKEEEEILPDPNWKKWAKLFGLI</sequence>
<dbReference type="InterPro" id="IPR007060">
    <property type="entry name" value="FtsL/DivIC"/>
</dbReference>
<gene>
    <name evidence="3" type="ORF">UT24_C0014G0028</name>
</gene>
<comment type="caution">
    <text evidence="3">The sequence shown here is derived from an EMBL/GenBank/DDBJ whole genome shotgun (WGS) entry which is preliminary data.</text>
</comment>
<feature type="transmembrane region" description="Helical" evidence="2">
    <location>
        <begin position="16"/>
        <end position="33"/>
    </location>
</feature>
<keyword evidence="1" id="KW-0175">Coiled coil</keyword>
<evidence type="ECO:0000313" key="3">
    <source>
        <dbReference type="EMBL" id="KKR00288.1"/>
    </source>
</evidence>